<dbReference type="Proteomes" id="UP000315349">
    <property type="component" value="Chromosome"/>
</dbReference>
<keyword evidence="3" id="KW-1185">Reference proteome</keyword>
<accession>A0A518GSJ3</accession>
<organism evidence="2 3">
    <name type="scientific">Planctopirus ephydatiae</name>
    <dbReference type="NCBI Taxonomy" id="2528019"/>
    <lineage>
        <taxon>Bacteria</taxon>
        <taxon>Pseudomonadati</taxon>
        <taxon>Planctomycetota</taxon>
        <taxon>Planctomycetia</taxon>
        <taxon>Planctomycetales</taxon>
        <taxon>Planctomycetaceae</taxon>
        <taxon>Planctopirus</taxon>
    </lineage>
</organism>
<dbReference type="KEGG" id="peh:Spb1_35040"/>
<evidence type="ECO:0000313" key="2">
    <source>
        <dbReference type="EMBL" id="QDV31559.1"/>
    </source>
</evidence>
<reference evidence="2 3" key="1">
    <citation type="submission" date="2019-02" db="EMBL/GenBank/DDBJ databases">
        <title>Deep-cultivation of Planctomycetes and their phenomic and genomic characterization uncovers novel biology.</title>
        <authorList>
            <person name="Wiegand S."/>
            <person name="Jogler M."/>
            <person name="Boedeker C."/>
            <person name="Pinto D."/>
            <person name="Vollmers J."/>
            <person name="Rivas-Marin E."/>
            <person name="Kohn T."/>
            <person name="Peeters S.H."/>
            <person name="Heuer A."/>
            <person name="Rast P."/>
            <person name="Oberbeckmann S."/>
            <person name="Bunk B."/>
            <person name="Jeske O."/>
            <person name="Meyerdierks A."/>
            <person name="Storesund J.E."/>
            <person name="Kallscheuer N."/>
            <person name="Luecker S."/>
            <person name="Lage O.M."/>
            <person name="Pohl T."/>
            <person name="Merkel B.J."/>
            <person name="Hornburger P."/>
            <person name="Mueller R.-W."/>
            <person name="Bruemmer F."/>
            <person name="Labrenz M."/>
            <person name="Spormann A.M."/>
            <person name="Op den Camp H."/>
            <person name="Overmann J."/>
            <person name="Amann R."/>
            <person name="Jetten M.S.M."/>
            <person name="Mascher T."/>
            <person name="Medema M.H."/>
            <person name="Devos D.P."/>
            <person name="Kaster A.-K."/>
            <person name="Ovreas L."/>
            <person name="Rohde M."/>
            <person name="Galperin M.Y."/>
            <person name="Jogler C."/>
        </authorList>
    </citation>
    <scope>NUCLEOTIDE SEQUENCE [LARGE SCALE GENOMIC DNA]</scope>
    <source>
        <strain evidence="2 3">Spb1</strain>
    </source>
</reference>
<protein>
    <submittedName>
        <fullName evidence="2">Uncharacterized protein</fullName>
    </submittedName>
</protein>
<dbReference type="AlphaFoldDB" id="A0A518GSJ3"/>
<dbReference type="EMBL" id="CP036299">
    <property type="protein sequence ID" value="QDV31559.1"/>
    <property type="molecule type" value="Genomic_DNA"/>
</dbReference>
<proteinExistence type="predicted"/>
<feature type="compositionally biased region" description="Polar residues" evidence="1">
    <location>
        <begin position="93"/>
        <end position="104"/>
    </location>
</feature>
<evidence type="ECO:0000256" key="1">
    <source>
        <dbReference type="SAM" id="MobiDB-lite"/>
    </source>
</evidence>
<gene>
    <name evidence="2" type="ORF">Spb1_35040</name>
</gene>
<name>A0A518GSJ3_9PLAN</name>
<evidence type="ECO:0000313" key="3">
    <source>
        <dbReference type="Proteomes" id="UP000315349"/>
    </source>
</evidence>
<sequence>MLSIHGDTEAACEMVRGWAFLLRSSTNSSIEQEPDVVTIDMTPAEAVLLDAILRRFSESNTLTIQNSAEQQCLWNIQCLLERHGDHPDWPSLNEATTELTPEES</sequence>
<feature type="region of interest" description="Disordered" evidence="1">
    <location>
        <begin position="84"/>
        <end position="104"/>
    </location>
</feature>